<dbReference type="RefSeq" id="WP_144332817.1">
    <property type="nucleotide sequence ID" value="NZ_VLPL01000003.1"/>
</dbReference>
<dbReference type="GO" id="GO:0016020">
    <property type="term" value="C:membrane"/>
    <property type="evidence" value="ECO:0007669"/>
    <property type="project" value="GOC"/>
</dbReference>
<dbReference type="Pfam" id="PF06127">
    <property type="entry name" value="Mpo1-like"/>
    <property type="match status" value="1"/>
</dbReference>
<name>A0A556N0Y9_9FLAO</name>
<comment type="caution">
    <text evidence="2">The sequence shown here is derived from an EMBL/GenBank/DDBJ whole genome shotgun (WGS) entry which is preliminary data.</text>
</comment>
<protein>
    <submittedName>
        <fullName evidence="2">DUF962 domain-containing protein</fullName>
    </submittedName>
</protein>
<keyword evidence="1" id="KW-0472">Membrane</keyword>
<evidence type="ECO:0000256" key="1">
    <source>
        <dbReference type="SAM" id="Phobius"/>
    </source>
</evidence>
<dbReference type="InterPro" id="IPR009305">
    <property type="entry name" value="Mpo1-like"/>
</dbReference>
<accession>A0A556N0Y9</accession>
<organism evidence="2 3">
    <name type="scientific">Fluviicola chungangensis</name>
    <dbReference type="NCBI Taxonomy" id="2597671"/>
    <lineage>
        <taxon>Bacteria</taxon>
        <taxon>Pseudomonadati</taxon>
        <taxon>Bacteroidota</taxon>
        <taxon>Flavobacteriia</taxon>
        <taxon>Flavobacteriales</taxon>
        <taxon>Crocinitomicaceae</taxon>
        <taxon>Fluviicola</taxon>
    </lineage>
</organism>
<proteinExistence type="predicted"/>
<keyword evidence="1" id="KW-1133">Transmembrane helix</keyword>
<evidence type="ECO:0000313" key="3">
    <source>
        <dbReference type="Proteomes" id="UP000316008"/>
    </source>
</evidence>
<dbReference type="GO" id="GO:0046521">
    <property type="term" value="P:sphingoid catabolic process"/>
    <property type="evidence" value="ECO:0007669"/>
    <property type="project" value="TreeGrafter"/>
</dbReference>
<dbReference type="OrthoDB" id="5515308at2"/>
<dbReference type="Proteomes" id="UP000316008">
    <property type="component" value="Unassembled WGS sequence"/>
</dbReference>
<feature type="transmembrane region" description="Helical" evidence="1">
    <location>
        <begin position="23"/>
        <end position="43"/>
    </location>
</feature>
<dbReference type="PANTHER" id="PTHR28026">
    <property type="entry name" value="DUF962 DOMAIN PROTEIN (AFU_ORTHOLOGUE AFUA_8G05310)"/>
    <property type="match status" value="1"/>
</dbReference>
<sequence length="154" mass="17811">MKTLEEWFAEYSVSHQNATNKQIHYICVPAIFFSVIGLLMSIPNRGLISLVHSDNFLYVNWAVVALIPVLYFYLRLSWKMAFYILIFSTICVIGNFYLSMIGPLWLSSLIIFAVAWIGQFYGHQIEGKKPSFFKDLQFLLIGPAWILDKWFGGK</sequence>
<keyword evidence="3" id="KW-1185">Reference proteome</keyword>
<dbReference type="AlphaFoldDB" id="A0A556N0Y9"/>
<dbReference type="PANTHER" id="PTHR28026:SF9">
    <property type="entry name" value="2-HYDROXY-PALMITIC ACID DIOXYGENASE MPO1"/>
    <property type="match status" value="1"/>
</dbReference>
<keyword evidence="1" id="KW-0812">Transmembrane</keyword>
<reference evidence="2 3" key="1">
    <citation type="submission" date="2019-07" db="EMBL/GenBank/DDBJ databases">
        <authorList>
            <person name="Huq M.A."/>
        </authorList>
    </citation>
    <scope>NUCLEOTIDE SEQUENCE [LARGE SCALE GENOMIC DNA]</scope>
    <source>
        <strain evidence="2 3">MAH-3</strain>
    </source>
</reference>
<feature type="transmembrane region" description="Helical" evidence="1">
    <location>
        <begin position="104"/>
        <end position="122"/>
    </location>
</feature>
<dbReference type="EMBL" id="VLPL01000003">
    <property type="protein sequence ID" value="TSJ45862.1"/>
    <property type="molecule type" value="Genomic_DNA"/>
</dbReference>
<feature type="transmembrane region" description="Helical" evidence="1">
    <location>
        <begin position="55"/>
        <end position="74"/>
    </location>
</feature>
<gene>
    <name evidence="2" type="ORF">FO442_08940</name>
</gene>
<evidence type="ECO:0000313" key="2">
    <source>
        <dbReference type="EMBL" id="TSJ45862.1"/>
    </source>
</evidence>
<feature type="transmembrane region" description="Helical" evidence="1">
    <location>
        <begin position="81"/>
        <end position="98"/>
    </location>
</feature>